<dbReference type="Pfam" id="PF24840">
    <property type="entry name" value="NTF2_SigF"/>
    <property type="match status" value="2"/>
</dbReference>
<dbReference type="GO" id="GO:0004497">
    <property type="term" value="F:monooxygenase activity"/>
    <property type="evidence" value="ECO:0007669"/>
    <property type="project" value="UniProtKB-KW"/>
</dbReference>
<feature type="region of interest" description="Disordered" evidence="1">
    <location>
        <begin position="258"/>
        <end position="280"/>
    </location>
</feature>
<dbReference type="AlphaFoldDB" id="M7ST46"/>
<evidence type="ECO:0000256" key="1">
    <source>
        <dbReference type="SAM" id="MobiDB-lite"/>
    </source>
</evidence>
<evidence type="ECO:0000313" key="5">
    <source>
        <dbReference type="Proteomes" id="UP000012174"/>
    </source>
</evidence>
<feature type="domain" description="SigF-like NTF2-like" evidence="3">
    <location>
        <begin position="1"/>
        <end position="47"/>
    </location>
</feature>
<protein>
    <submittedName>
        <fullName evidence="4">Putative flavin-binding monooxygenase-like protein</fullName>
    </submittedName>
</protein>
<reference evidence="5" key="1">
    <citation type="journal article" date="2013" name="Genome Announc.">
        <title>Draft genome sequence of the grapevine dieback fungus Eutypa lata UCR-EL1.</title>
        <authorList>
            <person name="Blanco-Ulate B."/>
            <person name="Rolshausen P.E."/>
            <person name="Cantu D."/>
        </authorList>
    </citation>
    <scope>NUCLEOTIDE SEQUENCE [LARGE SCALE GENOMIC DNA]</scope>
    <source>
        <strain evidence="5">UCR-EL1</strain>
    </source>
</reference>
<keyword evidence="4" id="KW-0503">Monooxygenase</keyword>
<dbReference type="OrthoDB" id="2344312at2759"/>
<feature type="domain" description="SigF-like NTF2-like" evidence="3">
    <location>
        <begin position="66"/>
        <end position="135"/>
    </location>
</feature>
<dbReference type="HOGENOM" id="CLU_079426_0_0_1"/>
<dbReference type="STRING" id="1287681.M7ST46"/>
<sequence>MENPVREVPGVIAALTQGNSDDQARVLEDYFLPDAYFVHPFCRVPSFRDFALPFPVPFFTGSPSRRTVNSRRLVLMIYEWYRILSPKIVFTIDSVAFDQRASLLYMTVHQKFTLWFVPFNLWQANVKLLTVLELAALPVDEDNHPRRAITTTDHSGSSSSSTNHNDGDNNHNNYDHYDTSAQPRTRFFIRGQEDHYQIEEWLKFIAPWGASMLWVAWQLFATCICAFGVLLWPFGLVRAINRRRQAYKLKQKERDRLRLREGERGTQGKERESEEGVKRD</sequence>
<dbReference type="KEGG" id="ela:UCREL1_5343"/>
<evidence type="ECO:0000313" key="4">
    <source>
        <dbReference type="EMBL" id="EMR67653.1"/>
    </source>
</evidence>
<feature type="transmembrane region" description="Helical" evidence="2">
    <location>
        <begin position="214"/>
        <end position="240"/>
    </location>
</feature>
<feature type="region of interest" description="Disordered" evidence="1">
    <location>
        <begin position="145"/>
        <end position="179"/>
    </location>
</feature>
<evidence type="ECO:0000256" key="2">
    <source>
        <dbReference type="SAM" id="Phobius"/>
    </source>
</evidence>
<dbReference type="EMBL" id="KB706393">
    <property type="protein sequence ID" value="EMR67653.1"/>
    <property type="molecule type" value="Genomic_DNA"/>
</dbReference>
<feature type="compositionally biased region" description="Low complexity" evidence="1">
    <location>
        <begin position="150"/>
        <end position="164"/>
    </location>
</feature>
<dbReference type="OMA" id="MSQIFTI"/>
<dbReference type="PANTHER" id="PTHR35393">
    <property type="entry name" value="CHROMOSOME 1, WHOLE GENOME SHOTGUN SEQUENCE"/>
    <property type="match status" value="1"/>
</dbReference>
<gene>
    <name evidence="4" type="ORF">UCREL1_5343</name>
</gene>
<evidence type="ECO:0000259" key="3">
    <source>
        <dbReference type="Pfam" id="PF24840"/>
    </source>
</evidence>
<accession>M7ST46</accession>
<keyword evidence="2" id="KW-1133">Transmembrane helix</keyword>
<dbReference type="PANTHER" id="PTHR35393:SF1">
    <property type="entry name" value="SNOAL-LIKE DOMAIN-CONTAINING PROTEIN"/>
    <property type="match status" value="1"/>
</dbReference>
<dbReference type="eggNOG" id="ENOG502S534">
    <property type="taxonomic scope" value="Eukaryota"/>
</dbReference>
<keyword evidence="4" id="KW-0560">Oxidoreductase</keyword>
<dbReference type="InterPro" id="IPR057514">
    <property type="entry name" value="NTF2_SigF"/>
</dbReference>
<keyword evidence="2" id="KW-0472">Membrane</keyword>
<keyword evidence="2" id="KW-0812">Transmembrane</keyword>
<feature type="compositionally biased region" description="Basic and acidic residues" evidence="1">
    <location>
        <begin position="165"/>
        <end position="178"/>
    </location>
</feature>
<keyword evidence="5" id="KW-1185">Reference proteome</keyword>
<name>M7ST46_EUTLA</name>
<dbReference type="Proteomes" id="UP000012174">
    <property type="component" value="Unassembled WGS sequence"/>
</dbReference>
<proteinExistence type="predicted"/>
<organism evidence="4 5">
    <name type="scientific">Eutypa lata (strain UCR-EL1)</name>
    <name type="common">Grapevine dieback disease fungus</name>
    <name type="synonym">Eutypa armeniacae</name>
    <dbReference type="NCBI Taxonomy" id="1287681"/>
    <lineage>
        <taxon>Eukaryota</taxon>
        <taxon>Fungi</taxon>
        <taxon>Dikarya</taxon>
        <taxon>Ascomycota</taxon>
        <taxon>Pezizomycotina</taxon>
        <taxon>Sordariomycetes</taxon>
        <taxon>Xylariomycetidae</taxon>
        <taxon>Xylariales</taxon>
        <taxon>Diatrypaceae</taxon>
        <taxon>Eutypa</taxon>
    </lineage>
</organism>